<sequence>MSEEVLDFDAALLRLKGELKVRTDKEVAKRLGMSPTAFNDRKKRRSFPEDRVRALASKEFFDADYVVTGLPRSAREMIHAARSGRPMRPVAHEEHQVLEMWRACSAGDKALVLGLLARLATLSDGGSNFGNP</sequence>
<reference evidence="1 2" key="1">
    <citation type="submission" date="2023-04" db="EMBL/GenBank/DDBJ databases">
        <title>Ottowia paracancer sp. nov., isolated from human stomach.</title>
        <authorList>
            <person name="Song Y."/>
        </authorList>
    </citation>
    <scope>NUCLEOTIDE SEQUENCE [LARGE SCALE GENOMIC DNA]</scope>
    <source>
        <strain evidence="1 2">10c7w1</strain>
    </source>
</reference>
<accession>A0AAW6RGB5</accession>
<dbReference type="Gene3D" id="1.10.260.40">
    <property type="entry name" value="lambda repressor-like DNA-binding domains"/>
    <property type="match status" value="1"/>
</dbReference>
<dbReference type="GO" id="GO:0003677">
    <property type="term" value="F:DNA binding"/>
    <property type="evidence" value="ECO:0007669"/>
    <property type="project" value="InterPro"/>
</dbReference>
<dbReference type="RefSeq" id="WP_279524205.1">
    <property type="nucleotide sequence ID" value="NZ_JARVII010000009.1"/>
</dbReference>
<comment type="caution">
    <text evidence="1">The sequence shown here is derived from an EMBL/GenBank/DDBJ whole genome shotgun (WGS) entry which is preliminary data.</text>
</comment>
<name>A0AAW6RGB5_9BURK</name>
<evidence type="ECO:0000313" key="1">
    <source>
        <dbReference type="EMBL" id="MDG9699270.1"/>
    </source>
</evidence>
<protein>
    <submittedName>
        <fullName evidence="1">Uncharacterized protein</fullName>
    </submittedName>
</protein>
<gene>
    <name evidence="1" type="ORF">QB898_05955</name>
</gene>
<dbReference type="InterPro" id="IPR010982">
    <property type="entry name" value="Lambda_DNA-bd_dom_sf"/>
</dbReference>
<organism evidence="1 2">
    <name type="scientific">Ottowia cancrivicina</name>
    <dbReference type="NCBI Taxonomy" id="3040346"/>
    <lineage>
        <taxon>Bacteria</taxon>
        <taxon>Pseudomonadati</taxon>
        <taxon>Pseudomonadota</taxon>
        <taxon>Betaproteobacteria</taxon>
        <taxon>Burkholderiales</taxon>
        <taxon>Comamonadaceae</taxon>
        <taxon>Ottowia</taxon>
    </lineage>
</organism>
<dbReference type="EMBL" id="JARVII010000009">
    <property type="protein sequence ID" value="MDG9699270.1"/>
    <property type="molecule type" value="Genomic_DNA"/>
</dbReference>
<proteinExistence type="predicted"/>
<dbReference type="AlphaFoldDB" id="A0AAW6RGB5"/>
<evidence type="ECO:0000313" key="2">
    <source>
        <dbReference type="Proteomes" id="UP001237156"/>
    </source>
</evidence>
<dbReference type="Proteomes" id="UP001237156">
    <property type="component" value="Unassembled WGS sequence"/>
</dbReference>
<keyword evidence="2" id="KW-1185">Reference proteome</keyword>